<sequence>MTSEVLLEFSEVAFMLRVKEWDENGVARWKTFRRQKREWVKFAAAIREGEDNSKRNPIAKIRSDCEEKQPVIYRISGKGIDSDPYGVFIINQKTGEINITKIVDREANPVFIINCFAINPTTQQSVETALQLRVRVMDINDNPPIFTQAVFSGAISESSMDNTLVMKITATDADEPNNLNSKIAYKIESQTPGGPSKFILNTITGELHCANMLDREEHSSYSLVVKATDRNGGPDGISSECICNVEVEDVNDNFPTFSQSSYSLQISENTLSHELIRIQIIDLDQMHTDNWKADCYFISGNENNNFAIEVDSMTNEAVLMVIKELDYEHSSNIQLSIGVRNVAPFHYSVANQYQATGTPFSVEVINIREGPAFAPSTITITAPEGDMITYQAGTFQAIDQDTGRPATNVRYQMGQDPAAWFNIDSRTAVITFKKPIDRESIYVYKGSYSAEVIAISTESPFTTATGTIVLQIEDVNDNCPTITSEVRKVCMSSPTVTITATDLDDYPNGQPFKYTIIAQPPESSWTIKVVNDTSAQLSTVKMDFVIHEVYVNVMDNRGRSLVVLVVVPVVEQVVVVERVVLVVEQVVLVERVVLEVVQWVALLMEQEVVVVVEQGALAGDKGVQLEEQEEQVVEREALAGDKGVQLEEQREPVEQVVVEIMVLVV</sequence>
<accession>A0ACB8FDI4</accession>
<keyword evidence="2" id="KW-1185">Reference proteome</keyword>
<protein>
    <submittedName>
        <fullName evidence="1">Uncharacterized protein</fullName>
    </submittedName>
</protein>
<reference evidence="1" key="1">
    <citation type="submission" date="2021-08" db="EMBL/GenBank/DDBJ databases">
        <title>The first chromosome-level gecko genome reveals the dynamic sex chromosomes of Neotropical dwarf geckos (Sphaerodactylidae: Sphaerodactylus).</title>
        <authorList>
            <person name="Pinto B.J."/>
            <person name="Keating S.E."/>
            <person name="Gamble T."/>
        </authorList>
    </citation>
    <scope>NUCLEOTIDE SEQUENCE</scope>
    <source>
        <strain evidence="1">TG3544</strain>
    </source>
</reference>
<evidence type="ECO:0000313" key="1">
    <source>
        <dbReference type="EMBL" id="KAH8003346.1"/>
    </source>
</evidence>
<organism evidence="1 2">
    <name type="scientific">Sphaerodactylus townsendi</name>
    <dbReference type="NCBI Taxonomy" id="933632"/>
    <lineage>
        <taxon>Eukaryota</taxon>
        <taxon>Metazoa</taxon>
        <taxon>Chordata</taxon>
        <taxon>Craniata</taxon>
        <taxon>Vertebrata</taxon>
        <taxon>Euteleostomi</taxon>
        <taxon>Lepidosauria</taxon>
        <taxon>Squamata</taxon>
        <taxon>Bifurcata</taxon>
        <taxon>Gekkota</taxon>
        <taxon>Sphaerodactylidae</taxon>
        <taxon>Sphaerodactylus</taxon>
    </lineage>
</organism>
<dbReference type="EMBL" id="CM037622">
    <property type="protein sequence ID" value="KAH8003346.1"/>
    <property type="molecule type" value="Genomic_DNA"/>
</dbReference>
<gene>
    <name evidence="1" type="ORF">K3G42_017479</name>
</gene>
<proteinExistence type="predicted"/>
<name>A0ACB8FDI4_9SAUR</name>
<dbReference type="Proteomes" id="UP000827872">
    <property type="component" value="Linkage Group LG09"/>
</dbReference>
<evidence type="ECO:0000313" key="2">
    <source>
        <dbReference type="Proteomes" id="UP000827872"/>
    </source>
</evidence>
<comment type="caution">
    <text evidence="1">The sequence shown here is derived from an EMBL/GenBank/DDBJ whole genome shotgun (WGS) entry which is preliminary data.</text>
</comment>